<evidence type="ECO:0000313" key="2">
    <source>
        <dbReference type="Proteomes" id="UP000323597"/>
    </source>
</evidence>
<name>A0A5D2XEB1_GOSMU</name>
<dbReference type="Proteomes" id="UP000323597">
    <property type="component" value="Chromosome A11"/>
</dbReference>
<proteinExistence type="predicted"/>
<dbReference type="EMBL" id="CM017646">
    <property type="protein sequence ID" value="TYJ12080.1"/>
    <property type="molecule type" value="Genomic_DNA"/>
</dbReference>
<reference evidence="1 2" key="1">
    <citation type="submission" date="2019-07" db="EMBL/GenBank/DDBJ databases">
        <title>WGS assembly of Gossypium mustelinum.</title>
        <authorList>
            <person name="Chen Z.J."/>
            <person name="Sreedasyam A."/>
            <person name="Ando A."/>
            <person name="Song Q."/>
            <person name="De L."/>
            <person name="Hulse-Kemp A."/>
            <person name="Ding M."/>
            <person name="Ye W."/>
            <person name="Kirkbride R."/>
            <person name="Jenkins J."/>
            <person name="Plott C."/>
            <person name="Lovell J."/>
            <person name="Lin Y.-M."/>
            <person name="Vaughn R."/>
            <person name="Liu B."/>
            <person name="Li W."/>
            <person name="Simpson S."/>
            <person name="Scheffler B."/>
            <person name="Saski C."/>
            <person name="Grover C."/>
            <person name="Hu G."/>
            <person name="Conover J."/>
            <person name="Carlson J."/>
            <person name="Shu S."/>
            <person name="Boston L."/>
            <person name="Williams M."/>
            <person name="Peterson D."/>
            <person name="Mcgee K."/>
            <person name="Jones D."/>
            <person name="Wendel J."/>
            <person name="Stelly D."/>
            <person name="Grimwood J."/>
            <person name="Schmutz J."/>
        </authorList>
    </citation>
    <scope>NUCLEOTIDE SEQUENCE [LARGE SCALE GENOMIC DNA]</scope>
    <source>
        <strain evidence="1">1408120.09</strain>
    </source>
</reference>
<accession>A0A5D2XEB1</accession>
<keyword evidence="2" id="KW-1185">Reference proteome</keyword>
<gene>
    <name evidence="1" type="ORF">E1A91_A11G324000v1</name>
</gene>
<dbReference type="AlphaFoldDB" id="A0A5D2XEB1"/>
<evidence type="ECO:0000313" key="1">
    <source>
        <dbReference type="EMBL" id="TYJ12080.1"/>
    </source>
</evidence>
<protein>
    <submittedName>
        <fullName evidence="1">Uncharacterized protein</fullName>
    </submittedName>
</protein>
<sequence length="43" mass="4986">MITIKRLQDMELEGWEVSGLLIHFCLLKHKIADKETSLTFVPT</sequence>
<organism evidence="1 2">
    <name type="scientific">Gossypium mustelinum</name>
    <name type="common">Cotton</name>
    <name type="synonym">Gossypium caicoense</name>
    <dbReference type="NCBI Taxonomy" id="34275"/>
    <lineage>
        <taxon>Eukaryota</taxon>
        <taxon>Viridiplantae</taxon>
        <taxon>Streptophyta</taxon>
        <taxon>Embryophyta</taxon>
        <taxon>Tracheophyta</taxon>
        <taxon>Spermatophyta</taxon>
        <taxon>Magnoliopsida</taxon>
        <taxon>eudicotyledons</taxon>
        <taxon>Gunneridae</taxon>
        <taxon>Pentapetalae</taxon>
        <taxon>rosids</taxon>
        <taxon>malvids</taxon>
        <taxon>Malvales</taxon>
        <taxon>Malvaceae</taxon>
        <taxon>Malvoideae</taxon>
        <taxon>Gossypium</taxon>
    </lineage>
</organism>